<reference evidence="1 2" key="1">
    <citation type="journal article" date="2018" name="Sci. Rep.">
        <title>Comparative analysis of the Pocillopora damicornis genome highlights role of immune system in coral evolution.</title>
        <authorList>
            <person name="Cunning R."/>
            <person name="Bay R.A."/>
            <person name="Gillette P."/>
            <person name="Baker A.C."/>
            <person name="Traylor-Knowles N."/>
        </authorList>
    </citation>
    <scope>NUCLEOTIDE SEQUENCE [LARGE SCALE GENOMIC DNA]</scope>
    <source>
        <strain evidence="1">RSMAS</strain>
        <tissue evidence="1">Whole animal</tissue>
    </source>
</reference>
<accession>A0A3M6UVY8</accession>
<organism evidence="1 2">
    <name type="scientific">Pocillopora damicornis</name>
    <name type="common">Cauliflower coral</name>
    <name type="synonym">Millepora damicornis</name>
    <dbReference type="NCBI Taxonomy" id="46731"/>
    <lineage>
        <taxon>Eukaryota</taxon>
        <taxon>Metazoa</taxon>
        <taxon>Cnidaria</taxon>
        <taxon>Anthozoa</taxon>
        <taxon>Hexacorallia</taxon>
        <taxon>Scleractinia</taxon>
        <taxon>Astrocoeniina</taxon>
        <taxon>Pocilloporidae</taxon>
        <taxon>Pocillopora</taxon>
    </lineage>
</organism>
<dbReference type="AlphaFoldDB" id="A0A3M6UVY8"/>
<sequence length="90" mass="10349">MFDDISLTHIKKRIRTGIDTLILISVIRCFCIDRAIVKSPLPFVQKTRFVFPTIKTTLRNVNVVMLLDIRENHAVSIMSNAFTSLPLYID</sequence>
<gene>
    <name evidence="1" type="ORF">pdam_00005009</name>
</gene>
<keyword evidence="2" id="KW-1185">Reference proteome</keyword>
<comment type="caution">
    <text evidence="1">The sequence shown here is derived from an EMBL/GenBank/DDBJ whole genome shotgun (WGS) entry which is preliminary data.</text>
</comment>
<name>A0A3M6UVY8_POCDA</name>
<protein>
    <submittedName>
        <fullName evidence="1">Uncharacterized protein</fullName>
    </submittedName>
</protein>
<evidence type="ECO:0000313" key="1">
    <source>
        <dbReference type="EMBL" id="RMX57704.1"/>
    </source>
</evidence>
<evidence type="ECO:0000313" key="2">
    <source>
        <dbReference type="Proteomes" id="UP000275408"/>
    </source>
</evidence>
<dbReference type="EMBL" id="RCHS01000623">
    <property type="protein sequence ID" value="RMX57704.1"/>
    <property type="molecule type" value="Genomic_DNA"/>
</dbReference>
<dbReference type="Proteomes" id="UP000275408">
    <property type="component" value="Unassembled WGS sequence"/>
</dbReference>
<proteinExistence type="predicted"/>